<evidence type="ECO:0000313" key="5">
    <source>
        <dbReference type="EMBL" id="GGQ39080.1"/>
    </source>
</evidence>
<evidence type="ECO:0000259" key="4">
    <source>
        <dbReference type="PROSITE" id="PS51857"/>
    </source>
</evidence>
<dbReference type="FunFam" id="2.40.50.140:FF:000006">
    <property type="entry name" value="Cold shock protein CspC"/>
    <property type="match status" value="1"/>
</dbReference>
<organism evidence="5 6">
    <name type="scientific">Streptomyces ruber</name>
    <dbReference type="NCBI Taxonomy" id="83378"/>
    <lineage>
        <taxon>Bacteria</taxon>
        <taxon>Bacillati</taxon>
        <taxon>Actinomycetota</taxon>
        <taxon>Actinomycetes</taxon>
        <taxon>Kitasatosporales</taxon>
        <taxon>Streptomycetaceae</taxon>
        <taxon>Streptomyces</taxon>
    </lineage>
</organism>
<comment type="caution">
    <text evidence="5">The sequence shown here is derived from an EMBL/GenBank/DDBJ whole genome shotgun (WGS) entry which is preliminary data.</text>
</comment>
<reference evidence="5" key="1">
    <citation type="journal article" date="2014" name="Int. J. Syst. Evol. Microbiol.">
        <title>Complete genome sequence of Corynebacterium casei LMG S-19264T (=DSM 44701T), isolated from a smear-ripened cheese.</title>
        <authorList>
            <consortium name="US DOE Joint Genome Institute (JGI-PGF)"/>
            <person name="Walter F."/>
            <person name="Albersmeier A."/>
            <person name="Kalinowski J."/>
            <person name="Ruckert C."/>
        </authorList>
    </citation>
    <scope>NUCLEOTIDE SEQUENCE</scope>
    <source>
        <strain evidence="5">JCM 3131</strain>
    </source>
</reference>
<accession>A0A918EMW9</accession>
<proteinExistence type="predicted"/>
<dbReference type="InterPro" id="IPR050181">
    <property type="entry name" value="Cold_shock_domain"/>
</dbReference>
<dbReference type="Gene3D" id="6.20.370.130">
    <property type="match status" value="1"/>
</dbReference>
<sequence>MRLTEMFLPQAHYLFSGISGWGLCLHEEEQVMAQGTVKWFNSEKGFGFIQQDGGGPDVFAHYSNIATQGFRELQEGQRVSFDVTQGQKGPQAENIVPA</sequence>
<dbReference type="SMART" id="SM00357">
    <property type="entry name" value="CSP"/>
    <property type="match status" value="1"/>
</dbReference>
<dbReference type="PANTHER" id="PTHR11544">
    <property type="entry name" value="COLD SHOCK DOMAIN CONTAINING PROTEINS"/>
    <property type="match status" value="1"/>
</dbReference>
<keyword evidence="6" id="KW-1185">Reference proteome</keyword>
<gene>
    <name evidence="5" type="ORF">GCM10010145_03200</name>
</gene>
<dbReference type="InterPro" id="IPR002059">
    <property type="entry name" value="CSP_DNA-bd"/>
</dbReference>
<dbReference type="GO" id="GO:0005737">
    <property type="term" value="C:cytoplasm"/>
    <property type="evidence" value="ECO:0007669"/>
    <property type="project" value="UniProtKB-SubCell"/>
</dbReference>
<evidence type="ECO:0000256" key="3">
    <source>
        <dbReference type="RuleBase" id="RU000408"/>
    </source>
</evidence>
<evidence type="ECO:0000256" key="2">
    <source>
        <dbReference type="ARBA" id="ARBA00022490"/>
    </source>
</evidence>
<dbReference type="EMBL" id="BMQK01000001">
    <property type="protein sequence ID" value="GGQ39080.1"/>
    <property type="molecule type" value="Genomic_DNA"/>
</dbReference>
<name>A0A918EMW9_9ACTN</name>
<dbReference type="CDD" id="cd04458">
    <property type="entry name" value="CSP_CDS"/>
    <property type="match status" value="1"/>
</dbReference>
<feature type="domain" description="CSD" evidence="4">
    <location>
        <begin position="32"/>
        <end position="97"/>
    </location>
</feature>
<dbReference type="PROSITE" id="PS51857">
    <property type="entry name" value="CSD_2"/>
    <property type="match status" value="1"/>
</dbReference>
<dbReference type="PRINTS" id="PR00050">
    <property type="entry name" value="COLDSHOCK"/>
</dbReference>
<dbReference type="Proteomes" id="UP000620156">
    <property type="component" value="Unassembled WGS sequence"/>
</dbReference>
<keyword evidence="2" id="KW-0963">Cytoplasm</keyword>
<dbReference type="PROSITE" id="PS00352">
    <property type="entry name" value="CSD_1"/>
    <property type="match status" value="1"/>
</dbReference>
<dbReference type="InterPro" id="IPR011129">
    <property type="entry name" value="CSD"/>
</dbReference>
<dbReference type="AlphaFoldDB" id="A0A918EMW9"/>
<dbReference type="InterPro" id="IPR019844">
    <property type="entry name" value="CSD_CS"/>
</dbReference>
<dbReference type="Gene3D" id="2.40.50.140">
    <property type="entry name" value="Nucleic acid-binding proteins"/>
    <property type="match status" value="1"/>
</dbReference>
<dbReference type="GO" id="GO:0003676">
    <property type="term" value="F:nucleic acid binding"/>
    <property type="evidence" value="ECO:0007669"/>
    <property type="project" value="InterPro"/>
</dbReference>
<dbReference type="InterPro" id="IPR012340">
    <property type="entry name" value="NA-bd_OB-fold"/>
</dbReference>
<protein>
    <recommendedName>
        <fullName evidence="4">CSD domain-containing protein</fullName>
    </recommendedName>
</protein>
<dbReference type="SUPFAM" id="SSF50249">
    <property type="entry name" value="Nucleic acid-binding proteins"/>
    <property type="match status" value="1"/>
</dbReference>
<comment type="subcellular location">
    <subcellularLocation>
        <location evidence="1 3">Cytoplasm</location>
    </subcellularLocation>
</comment>
<reference evidence="5" key="2">
    <citation type="submission" date="2020-09" db="EMBL/GenBank/DDBJ databases">
        <authorList>
            <person name="Sun Q."/>
            <person name="Ohkuma M."/>
        </authorList>
    </citation>
    <scope>NUCLEOTIDE SEQUENCE</scope>
    <source>
        <strain evidence="5">JCM 3131</strain>
    </source>
</reference>
<evidence type="ECO:0000256" key="1">
    <source>
        <dbReference type="ARBA" id="ARBA00004496"/>
    </source>
</evidence>
<dbReference type="Pfam" id="PF00313">
    <property type="entry name" value="CSD"/>
    <property type="match status" value="1"/>
</dbReference>
<evidence type="ECO:0000313" key="6">
    <source>
        <dbReference type="Proteomes" id="UP000620156"/>
    </source>
</evidence>